<comment type="caution">
    <text evidence="6">The sequence shown here is derived from an EMBL/GenBank/DDBJ whole genome shotgun (WGS) entry which is preliminary data.</text>
</comment>
<organism evidence="6 7">
    <name type="scientific">Agitococcus lubricus</name>
    <dbReference type="NCBI Taxonomy" id="1077255"/>
    <lineage>
        <taxon>Bacteria</taxon>
        <taxon>Pseudomonadati</taxon>
        <taxon>Pseudomonadota</taxon>
        <taxon>Gammaproteobacteria</taxon>
        <taxon>Moraxellales</taxon>
        <taxon>Moraxellaceae</taxon>
        <taxon>Agitococcus</taxon>
    </lineage>
</organism>
<dbReference type="GO" id="GO:0003677">
    <property type="term" value="F:DNA binding"/>
    <property type="evidence" value="ECO:0007669"/>
    <property type="project" value="UniProtKB-KW"/>
</dbReference>
<dbReference type="RefSeq" id="WP_107864264.1">
    <property type="nucleotide sequence ID" value="NZ_QAON01000001.1"/>
</dbReference>
<evidence type="ECO:0000259" key="5">
    <source>
        <dbReference type="Pfam" id="PF13693"/>
    </source>
</evidence>
<evidence type="ECO:0000313" key="6">
    <source>
        <dbReference type="EMBL" id="PTQ91250.1"/>
    </source>
</evidence>
<feature type="domain" description="Ner winged helix-turn-helix DNA-binding" evidence="5">
    <location>
        <begin position="9"/>
        <end position="78"/>
    </location>
</feature>
<protein>
    <submittedName>
        <fullName evidence="6">Nlp family transcriptional regulator</fullName>
    </submittedName>
</protein>
<dbReference type="EMBL" id="QAON01000001">
    <property type="protein sequence ID" value="PTQ91250.1"/>
    <property type="molecule type" value="Genomic_DNA"/>
</dbReference>
<dbReference type="Gene3D" id="1.10.260.40">
    <property type="entry name" value="lambda repressor-like DNA-binding domains"/>
    <property type="match status" value="1"/>
</dbReference>
<accession>A0A2T5J3R3</accession>
<evidence type="ECO:0000256" key="2">
    <source>
        <dbReference type="ARBA" id="ARBA00023015"/>
    </source>
</evidence>
<dbReference type="SUPFAM" id="SSF47413">
    <property type="entry name" value="lambda repressor-like DNA-binding domains"/>
    <property type="match status" value="1"/>
</dbReference>
<dbReference type="Proteomes" id="UP000244223">
    <property type="component" value="Unassembled WGS sequence"/>
</dbReference>
<proteinExistence type="inferred from homology"/>
<evidence type="ECO:0000256" key="3">
    <source>
        <dbReference type="ARBA" id="ARBA00023125"/>
    </source>
</evidence>
<keyword evidence="7" id="KW-1185">Reference proteome</keyword>
<gene>
    <name evidence="6" type="ORF">C8N29_101323</name>
</gene>
<dbReference type="AlphaFoldDB" id="A0A2T5J3R3"/>
<name>A0A2T5J3R3_9GAMM</name>
<reference evidence="6 7" key="1">
    <citation type="submission" date="2018-04" db="EMBL/GenBank/DDBJ databases">
        <title>Genomic Encyclopedia of Archaeal and Bacterial Type Strains, Phase II (KMG-II): from individual species to whole genera.</title>
        <authorList>
            <person name="Goeker M."/>
        </authorList>
    </citation>
    <scope>NUCLEOTIDE SEQUENCE [LARGE SCALE GENOMIC DNA]</scope>
    <source>
        <strain evidence="6 7">DSM 5822</strain>
    </source>
</reference>
<keyword evidence="4" id="KW-0804">Transcription</keyword>
<keyword evidence="2" id="KW-0805">Transcription regulation</keyword>
<dbReference type="InterPro" id="IPR038722">
    <property type="entry name" value="Ner_HTH_dom"/>
</dbReference>
<evidence type="ECO:0000256" key="4">
    <source>
        <dbReference type="ARBA" id="ARBA00023163"/>
    </source>
</evidence>
<sequence length="87" mass="9650">MTIKNLLSEEIIAMLNAKGISLGAICQKHGFHINDVHDVINAKEAHLNIAKVIANSVNAEPYMLWPTLYRAHQTTVISGFALRVTIR</sequence>
<keyword evidence="3" id="KW-0238">DNA-binding</keyword>
<comment type="similarity">
    <text evidence="1">Belongs to the ner transcriptional regulatory family.</text>
</comment>
<dbReference type="InterPro" id="IPR010982">
    <property type="entry name" value="Lambda_DNA-bd_dom_sf"/>
</dbReference>
<evidence type="ECO:0000313" key="7">
    <source>
        <dbReference type="Proteomes" id="UP000244223"/>
    </source>
</evidence>
<dbReference type="Pfam" id="PF13693">
    <property type="entry name" value="HTH_35"/>
    <property type="match status" value="1"/>
</dbReference>
<evidence type="ECO:0000256" key="1">
    <source>
        <dbReference type="ARBA" id="ARBA00006157"/>
    </source>
</evidence>